<feature type="region of interest" description="Disordered" evidence="1">
    <location>
        <begin position="207"/>
        <end position="229"/>
    </location>
</feature>
<gene>
    <name evidence="2" type="ORF">A7C99_6932</name>
</gene>
<dbReference type="Proteomes" id="UP000243015">
    <property type="component" value="Unassembled WGS sequence"/>
</dbReference>
<evidence type="ECO:0000256" key="1">
    <source>
        <dbReference type="SAM" id="MobiDB-lite"/>
    </source>
</evidence>
<sequence>MSEAQRKDVEVAFWKLCGAGPRVTPDSSGSDSFQGIDIKSDISLGKPKMLNAVVFTDSNVEFPTGSSSSGYGILDASGKLQASRWKNVDPLLAEFDDTNSSLPGLLQSLATGWLLTKMQGASGELPRDGAYEGRKNTRDSAATNSLIDRFDCHWLYGKHANSVRLYMTGDKQSAPTPLLHSNNLGVLKKPFDFRRFLLSIPTTRTKASHPQVYPETSNTNKEADKVPPSQPAITTFFRAELTDKTVKVKPREPDIYDGTTDVHFWIMGITDQLPERRIEGDASQVTYAIITPDQQNDSKNICTG</sequence>
<accession>A0A178EQL7</accession>
<evidence type="ECO:0000313" key="2">
    <source>
        <dbReference type="EMBL" id="OAL62351.1"/>
    </source>
</evidence>
<comment type="caution">
    <text evidence="2">The sequence shown here is derived from an EMBL/GenBank/DDBJ whole genome shotgun (WGS) entry which is preliminary data.</text>
</comment>
<dbReference type="VEuPathDB" id="FungiDB:TERG_03561"/>
<reference evidence="2 3" key="1">
    <citation type="submission" date="2016-05" db="EMBL/GenBank/DDBJ databases">
        <title>Genome sequencing of Trichophyton rubrum CMCC(F)T1i isolated from hair.</title>
        <authorList>
            <person name="Zhan P."/>
            <person name="Tao Y."/>
            <person name="Liu W."/>
        </authorList>
    </citation>
    <scope>NUCLEOTIDE SEQUENCE [LARGE SCALE GENOMIC DNA]</scope>
    <source>
        <strain evidence="3">CMCC(F)T1i</strain>
    </source>
</reference>
<name>A0A178EQL7_TRIRU</name>
<dbReference type="EMBL" id="LHPM01000019">
    <property type="protein sequence ID" value="OAL62351.1"/>
    <property type="molecule type" value="Genomic_DNA"/>
</dbReference>
<evidence type="ECO:0000313" key="3">
    <source>
        <dbReference type="Proteomes" id="UP000243015"/>
    </source>
</evidence>
<protein>
    <submittedName>
        <fullName evidence="2">Uncharacterized protein</fullName>
    </submittedName>
</protein>
<proteinExistence type="predicted"/>
<organism evidence="2 3">
    <name type="scientific">Trichophyton rubrum</name>
    <name type="common">Athlete's foot fungus</name>
    <name type="synonym">Epidermophyton rubrum</name>
    <dbReference type="NCBI Taxonomy" id="5551"/>
    <lineage>
        <taxon>Eukaryota</taxon>
        <taxon>Fungi</taxon>
        <taxon>Dikarya</taxon>
        <taxon>Ascomycota</taxon>
        <taxon>Pezizomycotina</taxon>
        <taxon>Eurotiomycetes</taxon>
        <taxon>Eurotiomycetidae</taxon>
        <taxon>Onygenales</taxon>
        <taxon>Arthrodermataceae</taxon>
        <taxon>Trichophyton</taxon>
    </lineage>
</organism>
<dbReference type="AlphaFoldDB" id="A0A178EQL7"/>